<evidence type="ECO:0000259" key="2">
    <source>
        <dbReference type="PROSITE" id="PS51397"/>
    </source>
</evidence>
<dbReference type="InterPro" id="IPR013536">
    <property type="entry name" value="WLM_dom"/>
</dbReference>
<dbReference type="Proteomes" id="UP000319731">
    <property type="component" value="Unassembled WGS sequence"/>
</dbReference>
<dbReference type="RefSeq" id="XP_031022357.1">
    <property type="nucleotide sequence ID" value="XM_031171677.1"/>
</dbReference>
<dbReference type="OrthoDB" id="49605at2759"/>
<organism evidence="3 4">
    <name type="scientific">Synchytrium microbalum</name>
    <dbReference type="NCBI Taxonomy" id="1806994"/>
    <lineage>
        <taxon>Eukaryota</taxon>
        <taxon>Fungi</taxon>
        <taxon>Fungi incertae sedis</taxon>
        <taxon>Chytridiomycota</taxon>
        <taxon>Chytridiomycota incertae sedis</taxon>
        <taxon>Chytridiomycetes</taxon>
        <taxon>Synchytriales</taxon>
        <taxon>Synchytriaceae</taxon>
        <taxon>Synchytrium</taxon>
    </lineage>
</organism>
<keyword evidence="4" id="KW-1185">Reference proteome</keyword>
<dbReference type="GO" id="GO:0070628">
    <property type="term" value="F:proteasome binding"/>
    <property type="evidence" value="ECO:0007669"/>
    <property type="project" value="TreeGrafter"/>
</dbReference>
<evidence type="ECO:0008006" key="5">
    <source>
        <dbReference type="Google" id="ProtNLM"/>
    </source>
</evidence>
<evidence type="ECO:0000313" key="3">
    <source>
        <dbReference type="EMBL" id="TPX30769.1"/>
    </source>
</evidence>
<dbReference type="Gene3D" id="3.10.20.90">
    <property type="entry name" value="Phosphatidylinositol 3-kinase Catalytic Subunit, Chain A, domain 1"/>
    <property type="match status" value="1"/>
</dbReference>
<dbReference type="SUPFAM" id="SSF54236">
    <property type="entry name" value="Ubiquitin-like"/>
    <property type="match status" value="1"/>
</dbReference>
<comment type="caution">
    <text evidence="3">The sequence shown here is derived from an EMBL/GenBank/DDBJ whole genome shotgun (WGS) entry which is preliminary data.</text>
</comment>
<feature type="domain" description="Ubiquitin-like" evidence="1">
    <location>
        <begin position="37"/>
        <end position="84"/>
    </location>
</feature>
<dbReference type="AlphaFoldDB" id="A0A507BUW6"/>
<accession>A0A507BUW6</accession>
<dbReference type="PROSITE" id="PS50053">
    <property type="entry name" value="UBIQUITIN_2"/>
    <property type="match status" value="1"/>
</dbReference>
<name>A0A507BUW6_9FUNG</name>
<protein>
    <recommendedName>
        <fullName evidence="5">WLM domain-containing protein</fullName>
    </recommendedName>
</protein>
<dbReference type="PROSITE" id="PS51397">
    <property type="entry name" value="WLM"/>
    <property type="match status" value="1"/>
</dbReference>
<dbReference type="PANTHER" id="PTHR47795">
    <property type="entry name" value="UBIQUITIN AND WLM DOMAIN-CONTAINING METALLOPROTEASE SPCC1442.07C"/>
    <property type="match status" value="1"/>
</dbReference>
<dbReference type="STRING" id="1806994.A0A507BUW6"/>
<dbReference type="Pfam" id="PF00240">
    <property type="entry name" value="ubiquitin"/>
    <property type="match status" value="1"/>
</dbReference>
<gene>
    <name evidence="3" type="ORF">SmJEL517_g05751</name>
</gene>
<dbReference type="EMBL" id="QEAO01000057">
    <property type="protein sequence ID" value="TPX30769.1"/>
    <property type="molecule type" value="Genomic_DNA"/>
</dbReference>
<dbReference type="PANTHER" id="PTHR47795:SF1">
    <property type="entry name" value="DNA-DEPENDENT METALLOPROTEASE WSS1 HOMOLOG 2"/>
    <property type="match status" value="1"/>
</dbReference>
<proteinExistence type="predicted"/>
<dbReference type="InterPro" id="IPR029071">
    <property type="entry name" value="Ubiquitin-like_domsf"/>
</dbReference>
<evidence type="ECO:0000259" key="1">
    <source>
        <dbReference type="PROSITE" id="PS50053"/>
    </source>
</evidence>
<dbReference type="SMART" id="SM00213">
    <property type="entry name" value="UBQ"/>
    <property type="match status" value="1"/>
</dbReference>
<sequence length="328" mass="36804">MSSEDGHSTSSEAPTVSFLVSFKGVAHEFTDVPGNVTIQELKADLQEIFNIPAQNQKLLFKSQLKDNATLLESKLERNSKIILMGTTNAVVEAVTVEAERVKQVLAARTAQRKQASRLKPSQPVRTVADGKYTFHNIEVLPEFSDTDAARKYLNRLKDDVGIRGLMQKYKWSVGTLKELHPLRDHTILGYNENKGLSIALRLRTDRLDGFRLYDSVRKTLLHELAHMVHSEHNNDFHSLNRLLNKQVVELDWTAKGHVIGGSDVYNPEESEAVDEKAFEGGVFVLGGSKKDENRPMREVLAEAALLRLTKEEQDMVDSCGSHPSSHQH</sequence>
<dbReference type="Pfam" id="PF08325">
    <property type="entry name" value="WLM"/>
    <property type="match status" value="1"/>
</dbReference>
<dbReference type="InterPro" id="IPR000626">
    <property type="entry name" value="Ubiquitin-like_dom"/>
</dbReference>
<dbReference type="GeneID" id="42006974"/>
<reference evidence="3 4" key="1">
    <citation type="journal article" date="2019" name="Sci. Rep.">
        <title>Comparative genomics of chytrid fungi reveal insights into the obligate biotrophic and pathogenic lifestyle of Synchytrium endobioticum.</title>
        <authorList>
            <person name="van de Vossenberg B.T.L.H."/>
            <person name="Warris S."/>
            <person name="Nguyen H.D.T."/>
            <person name="van Gent-Pelzer M.P.E."/>
            <person name="Joly D.L."/>
            <person name="van de Geest H.C."/>
            <person name="Bonants P.J.M."/>
            <person name="Smith D.S."/>
            <person name="Levesque C.A."/>
            <person name="van der Lee T.A.J."/>
        </authorList>
    </citation>
    <scope>NUCLEOTIDE SEQUENCE [LARGE SCALE GENOMIC DNA]</scope>
    <source>
        <strain evidence="3 4">JEL517</strain>
    </source>
</reference>
<feature type="domain" description="WLM" evidence="2">
    <location>
        <begin position="125"/>
        <end position="309"/>
    </location>
</feature>
<evidence type="ECO:0000313" key="4">
    <source>
        <dbReference type="Proteomes" id="UP000319731"/>
    </source>
</evidence>